<evidence type="ECO:0000259" key="2">
    <source>
        <dbReference type="Pfam" id="PF04235"/>
    </source>
</evidence>
<protein>
    <submittedName>
        <fullName evidence="3">Transporter</fullName>
    </submittedName>
</protein>
<feature type="transmembrane region" description="Helical" evidence="1">
    <location>
        <begin position="370"/>
        <end position="391"/>
    </location>
</feature>
<dbReference type="EMBL" id="BMKC01000001">
    <property type="protein sequence ID" value="GGA70277.1"/>
    <property type="molecule type" value="Genomic_DNA"/>
</dbReference>
<feature type="transmembrane region" description="Helical" evidence="1">
    <location>
        <begin position="222"/>
        <end position="246"/>
    </location>
</feature>
<keyword evidence="4" id="KW-1185">Reference proteome</keyword>
<dbReference type="Proteomes" id="UP000623419">
    <property type="component" value="Unassembled WGS sequence"/>
</dbReference>
<reference evidence="4" key="1">
    <citation type="journal article" date="2019" name="Int. J. Syst. Evol. Microbiol.">
        <title>The Global Catalogue of Microorganisms (GCM) 10K type strain sequencing project: providing services to taxonomists for standard genome sequencing and annotation.</title>
        <authorList>
            <consortium name="The Broad Institute Genomics Platform"/>
            <consortium name="The Broad Institute Genome Sequencing Center for Infectious Disease"/>
            <person name="Wu L."/>
            <person name="Ma J."/>
        </authorList>
    </citation>
    <scope>NUCLEOTIDE SEQUENCE [LARGE SCALE GENOMIC DNA]</scope>
    <source>
        <strain evidence="4">CGMCC 1.15905</strain>
    </source>
</reference>
<dbReference type="Pfam" id="PF04235">
    <property type="entry name" value="DUF418"/>
    <property type="match status" value="1"/>
</dbReference>
<feature type="transmembrane region" description="Helical" evidence="1">
    <location>
        <begin position="101"/>
        <end position="119"/>
    </location>
</feature>
<dbReference type="InterPro" id="IPR007349">
    <property type="entry name" value="DUF418"/>
</dbReference>
<proteinExistence type="predicted"/>
<keyword evidence="1" id="KW-0812">Transmembrane</keyword>
<keyword evidence="1" id="KW-1133">Transmembrane helix</keyword>
<sequence length="417" mass="45314">MNQTIPLAPVTSADRIQALDAIRGFALLGILLMNIEGMAGPLMASMSGVDPALSGADRWVDTAIYLVVQGKFFPLFSMLFGMGFAIMLARAQAAGRPFVGVYLRRVLALLAIGLAHALLVWSGDILVTYALMALVMLLFFRGTPQSRLPKWGIALMLAPVMLSLAFGLLGSAMQAMPEEARAGFEASMAEQAQAMAAQIEAQRQAYGSGSFAEATTQRIDDFLSMIGFIVIYGAFILGLFLIGAWFARSGAIARPAEHARLFTRLRWVALPVGLAMVLVSYWLEPAMDFGRLDIRASTAQALQMLGGAVMALSYLAWVVRALEAPATAGLFGLLGPAGRMALTNYLLQSIVASLVFFGYGLGYFEQLPRAWQPVCVFAFFALQVALSHWWMARFRFGPAEWAWRAATYLNLPAMRRG</sequence>
<evidence type="ECO:0000256" key="1">
    <source>
        <dbReference type="SAM" id="Phobius"/>
    </source>
</evidence>
<dbReference type="PANTHER" id="PTHR30590">
    <property type="entry name" value="INNER MEMBRANE PROTEIN"/>
    <property type="match status" value="1"/>
</dbReference>
<evidence type="ECO:0000313" key="3">
    <source>
        <dbReference type="EMBL" id="GGA70277.1"/>
    </source>
</evidence>
<feature type="transmembrane region" description="Helical" evidence="1">
    <location>
        <begin position="25"/>
        <end position="44"/>
    </location>
</feature>
<feature type="domain" description="DUF418" evidence="2">
    <location>
        <begin position="246"/>
        <end position="409"/>
    </location>
</feature>
<keyword evidence="1" id="KW-0472">Membrane</keyword>
<comment type="caution">
    <text evidence="3">The sequence shown here is derived from an EMBL/GenBank/DDBJ whole genome shotgun (WGS) entry which is preliminary data.</text>
</comment>
<feature type="transmembrane region" description="Helical" evidence="1">
    <location>
        <begin position="267"/>
        <end position="283"/>
    </location>
</feature>
<feature type="transmembrane region" description="Helical" evidence="1">
    <location>
        <begin position="342"/>
        <end position="364"/>
    </location>
</feature>
<dbReference type="PANTHER" id="PTHR30590:SF2">
    <property type="entry name" value="INNER MEMBRANE PROTEIN"/>
    <property type="match status" value="1"/>
</dbReference>
<feature type="transmembrane region" description="Helical" evidence="1">
    <location>
        <begin position="125"/>
        <end position="141"/>
    </location>
</feature>
<dbReference type="RefSeq" id="WP_188661041.1">
    <property type="nucleotide sequence ID" value="NZ_BMKC01000001.1"/>
</dbReference>
<feature type="transmembrane region" description="Helical" evidence="1">
    <location>
        <begin position="303"/>
        <end position="322"/>
    </location>
</feature>
<name>A0ABQ1HCX3_9GAMM</name>
<evidence type="ECO:0000313" key="4">
    <source>
        <dbReference type="Proteomes" id="UP000623419"/>
    </source>
</evidence>
<feature type="transmembrane region" description="Helical" evidence="1">
    <location>
        <begin position="153"/>
        <end position="173"/>
    </location>
</feature>
<accession>A0ABQ1HCX3</accession>
<feature type="transmembrane region" description="Helical" evidence="1">
    <location>
        <begin position="64"/>
        <end position="89"/>
    </location>
</feature>
<organism evidence="3 4">
    <name type="scientific">Arenimonas soli</name>
    <dbReference type="NCBI Taxonomy" id="2269504"/>
    <lineage>
        <taxon>Bacteria</taxon>
        <taxon>Pseudomonadati</taxon>
        <taxon>Pseudomonadota</taxon>
        <taxon>Gammaproteobacteria</taxon>
        <taxon>Lysobacterales</taxon>
        <taxon>Lysobacteraceae</taxon>
        <taxon>Arenimonas</taxon>
    </lineage>
</organism>
<dbReference type="InterPro" id="IPR052529">
    <property type="entry name" value="Bact_Transport_Assoc"/>
</dbReference>
<gene>
    <name evidence="3" type="primary">yxaH</name>
    <name evidence="3" type="ORF">GCM10011521_05510</name>
</gene>